<reference evidence="2 3" key="1">
    <citation type="submission" date="2018-03" db="EMBL/GenBank/DDBJ databases">
        <title>Genomic Encyclopedia of Archaeal and Bacterial Type Strains, Phase II (KMG-II): from individual species to whole genera.</title>
        <authorList>
            <person name="Goeker M."/>
        </authorList>
    </citation>
    <scope>NUCLEOTIDE SEQUENCE [LARGE SCALE GENOMIC DNA]</scope>
    <source>
        <strain evidence="2 3">DSM 45348</strain>
    </source>
</reference>
<proteinExistence type="predicted"/>
<dbReference type="AlphaFoldDB" id="A0A2T0S878"/>
<evidence type="ECO:0008006" key="4">
    <source>
        <dbReference type="Google" id="ProtNLM"/>
    </source>
</evidence>
<keyword evidence="1" id="KW-0472">Membrane</keyword>
<accession>A0A2T0S878</accession>
<evidence type="ECO:0000313" key="3">
    <source>
        <dbReference type="Proteomes" id="UP000239209"/>
    </source>
</evidence>
<sequence length="85" mass="8653">MIPSPGEPADLRAELARRAALRRSTPEPARAPGRLRALLLVLGAAGLGGGTLMLSRGSTGAALACFGVAMAFLIGGFPRNRSEAP</sequence>
<evidence type="ECO:0000256" key="1">
    <source>
        <dbReference type="SAM" id="Phobius"/>
    </source>
</evidence>
<feature type="transmembrane region" description="Helical" evidence="1">
    <location>
        <begin position="60"/>
        <end position="77"/>
    </location>
</feature>
<dbReference type="EMBL" id="PVZG01000006">
    <property type="protein sequence ID" value="PRY29620.1"/>
    <property type="molecule type" value="Genomic_DNA"/>
</dbReference>
<dbReference type="RefSeq" id="WP_146164075.1">
    <property type="nucleotide sequence ID" value="NZ_PVZG01000006.1"/>
</dbReference>
<name>A0A2T0S878_9ACTN</name>
<keyword evidence="1" id="KW-0812">Transmembrane</keyword>
<organism evidence="2 3">
    <name type="scientific">Pseudosporangium ferrugineum</name>
    <dbReference type="NCBI Taxonomy" id="439699"/>
    <lineage>
        <taxon>Bacteria</taxon>
        <taxon>Bacillati</taxon>
        <taxon>Actinomycetota</taxon>
        <taxon>Actinomycetes</taxon>
        <taxon>Micromonosporales</taxon>
        <taxon>Micromonosporaceae</taxon>
        <taxon>Pseudosporangium</taxon>
    </lineage>
</organism>
<evidence type="ECO:0000313" key="2">
    <source>
        <dbReference type="EMBL" id="PRY29620.1"/>
    </source>
</evidence>
<comment type="caution">
    <text evidence="2">The sequence shown here is derived from an EMBL/GenBank/DDBJ whole genome shotgun (WGS) entry which is preliminary data.</text>
</comment>
<keyword evidence="1" id="KW-1133">Transmembrane helix</keyword>
<gene>
    <name evidence="2" type="ORF">CLV70_106342</name>
</gene>
<feature type="transmembrane region" description="Helical" evidence="1">
    <location>
        <begin position="37"/>
        <end position="54"/>
    </location>
</feature>
<keyword evidence="3" id="KW-1185">Reference proteome</keyword>
<dbReference type="Proteomes" id="UP000239209">
    <property type="component" value="Unassembled WGS sequence"/>
</dbReference>
<protein>
    <recommendedName>
        <fullName evidence="4">DUF3040 family protein</fullName>
    </recommendedName>
</protein>